<accession>A0A3R9PI25</accession>
<keyword evidence="2" id="KW-1185">Reference proteome</keyword>
<dbReference type="EMBL" id="RBVX01000028">
    <property type="protein sequence ID" value="RSL31139.1"/>
    <property type="molecule type" value="Genomic_DNA"/>
</dbReference>
<reference evidence="1 2" key="1">
    <citation type="submission" date="2018-10" db="EMBL/GenBank/DDBJ databases">
        <title>Draft genome sequence of Bacillus salarius IM0101, isolated from a hypersaline soil in Inner Mongolia, China.</title>
        <authorList>
            <person name="Yamprayoonswat W."/>
            <person name="Boonvisut S."/>
            <person name="Jumpathong W."/>
            <person name="Sittihan S."/>
            <person name="Ruangsuj P."/>
            <person name="Wanthongcharoen S."/>
            <person name="Thongpramul N."/>
            <person name="Pimmason S."/>
            <person name="Yu B."/>
            <person name="Yasawong M."/>
        </authorList>
    </citation>
    <scope>NUCLEOTIDE SEQUENCE [LARGE SCALE GENOMIC DNA]</scope>
    <source>
        <strain evidence="1 2">IM0101</strain>
    </source>
</reference>
<protein>
    <submittedName>
        <fullName evidence="1">DUF177 domain-containing protein</fullName>
    </submittedName>
</protein>
<dbReference type="Proteomes" id="UP000275076">
    <property type="component" value="Unassembled WGS sequence"/>
</dbReference>
<dbReference type="RefSeq" id="WP_125559355.1">
    <property type="nucleotide sequence ID" value="NZ_RBVX01000028.1"/>
</dbReference>
<sequence length="177" mass="20327">MRWSIQQLFAKNETGFDIDDSVDVSDLTERDREIRDISSVRVTGHAAFTGETITFHLRLEGSMILPCSRTLADVNFPFDVQMLESFRLDGNPVDEEEIQLHEPENGYVDLLPYIKENILVELPIQVFAEDTGEDEAPAPQFGKNWEVITEDNVKEKKEEDKSEVDPRMADLAKYFDK</sequence>
<comment type="caution">
    <text evidence="1">The sequence shown here is derived from an EMBL/GenBank/DDBJ whole genome shotgun (WGS) entry which is preliminary data.</text>
</comment>
<name>A0A3R9PI25_9BACI</name>
<dbReference type="Pfam" id="PF02620">
    <property type="entry name" value="YceD"/>
    <property type="match status" value="1"/>
</dbReference>
<dbReference type="OrthoDB" id="9790372at2"/>
<evidence type="ECO:0000313" key="1">
    <source>
        <dbReference type="EMBL" id="RSL31139.1"/>
    </source>
</evidence>
<gene>
    <name evidence="1" type="ORF">D7Z54_22780</name>
</gene>
<evidence type="ECO:0000313" key="2">
    <source>
        <dbReference type="Proteomes" id="UP000275076"/>
    </source>
</evidence>
<dbReference type="AlphaFoldDB" id="A0A3R9PI25"/>
<proteinExistence type="predicted"/>
<organism evidence="1 2">
    <name type="scientific">Salibacterium salarium</name>
    <dbReference type="NCBI Taxonomy" id="284579"/>
    <lineage>
        <taxon>Bacteria</taxon>
        <taxon>Bacillati</taxon>
        <taxon>Bacillota</taxon>
        <taxon>Bacilli</taxon>
        <taxon>Bacillales</taxon>
        <taxon>Bacillaceae</taxon>
    </lineage>
</organism>
<dbReference type="InterPro" id="IPR003772">
    <property type="entry name" value="YceD"/>
</dbReference>